<dbReference type="AlphaFoldDB" id="A0AA40DBT6"/>
<name>A0AA40DBT6_9PEZI</name>
<comment type="similarity">
    <text evidence="1 4">Belongs to the universal ribosomal protein uS9 family.</text>
</comment>
<reference evidence="5" key="1">
    <citation type="submission" date="2023-06" db="EMBL/GenBank/DDBJ databases">
        <title>Genome-scale phylogeny and comparative genomics of the fungal order Sordariales.</title>
        <authorList>
            <consortium name="Lawrence Berkeley National Laboratory"/>
            <person name="Hensen N."/>
            <person name="Bonometti L."/>
            <person name="Westerberg I."/>
            <person name="Brannstrom I.O."/>
            <person name="Guillou S."/>
            <person name="Cros-Aarteil S."/>
            <person name="Calhoun S."/>
            <person name="Haridas S."/>
            <person name="Kuo A."/>
            <person name="Mondo S."/>
            <person name="Pangilinan J."/>
            <person name="Riley R."/>
            <person name="Labutti K."/>
            <person name="Andreopoulos B."/>
            <person name="Lipzen A."/>
            <person name="Chen C."/>
            <person name="Yanf M."/>
            <person name="Daum C."/>
            <person name="Ng V."/>
            <person name="Clum A."/>
            <person name="Steindorff A."/>
            <person name="Ohm R."/>
            <person name="Martin F."/>
            <person name="Silar P."/>
            <person name="Natvig D."/>
            <person name="Lalanne C."/>
            <person name="Gautier V."/>
            <person name="Ament-Velasquez S.L."/>
            <person name="Kruys A."/>
            <person name="Hutchinson M.I."/>
            <person name="Powell A.J."/>
            <person name="Barry K."/>
            <person name="Miller A.N."/>
            <person name="Grigoriev I.V."/>
            <person name="Debuchy R."/>
            <person name="Gladieux P."/>
            <person name="Thoren M.H."/>
            <person name="Johannesson H."/>
        </authorList>
    </citation>
    <scope>NUCLEOTIDE SEQUENCE</scope>
    <source>
        <strain evidence="5">CBS 307.81</strain>
    </source>
</reference>
<evidence type="ECO:0000256" key="4">
    <source>
        <dbReference type="RuleBase" id="RU003815"/>
    </source>
</evidence>
<dbReference type="SUPFAM" id="SSF54211">
    <property type="entry name" value="Ribosomal protein S5 domain 2-like"/>
    <property type="match status" value="1"/>
</dbReference>
<dbReference type="InterPro" id="IPR014721">
    <property type="entry name" value="Ribsml_uS5_D2-typ_fold_subgr"/>
</dbReference>
<evidence type="ECO:0000256" key="2">
    <source>
        <dbReference type="ARBA" id="ARBA00022980"/>
    </source>
</evidence>
<dbReference type="GO" id="GO:0000462">
    <property type="term" value="P:maturation of SSU-rRNA from tricistronic rRNA transcript (SSU-rRNA, 5.8S rRNA, LSU-rRNA)"/>
    <property type="evidence" value="ECO:0007669"/>
    <property type="project" value="TreeGrafter"/>
</dbReference>
<dbReference type="Proteomes" id="UP001174997">
    <property type="component" value="Unassembled WGS sequence"/>
</dbReference>
<keyword evidence="6" id="KW-1185">Reference proteome</keyword>
<proteinExistence type="inferred from homology"/>
<evidence type="ECO:0000256" key="1">
    <source>
        <dbReference type="ARBA" id="ARBA00005251"/>
    </source>
</evidence>
<dbReference type="InterPro" id="IPR020574">
    <property type="entry name" value="Ribosomal_uS9_CS"/>
</dbReference>
<dbReference type="GO" id="GO:0003723">
    <property type="term" value="F:RNA binding"/>
    <property type="evidence" value="ECO:0007669"/>
    <property type="project" value="TreeGrafter"/>
</dbReference>
<keyword evidence="2 4" id="KW-0689">Ribosomal protein</keyword>
<evidence type="ECO:0000256" key="3">
    <source>
        <dbReference type="ARBA" id="ARBA00023274"/>
    </source>
</evidence>
<dbReference type="Gene3D" id="3.30.230.10">
    <property type="match status" value="1"/>
</dbReference>
<dbReference type="PROSITE" id="PS00360">
    <property type="entry name" value="RIBOSOMAL_S9"/>
    <property type="match status" value="1"/>
</dbReference>
<dbReference type="GO" id="GO:0003735">
    <property type="term" value="F:structural constituent of ribosome"/>
    <property type="evidence" value="ECO:0007669"/>
    <property type="project" value="InterPro"/>
</dbReference>
<dbReference type="GO" id="GO:0022627">
    <property type="term" value="C:cytosolic small ribosomal subunit"/>
    <property type="evidence" value="ECO:0007669"/>
    <property type="project" value="TreeGrafter"/>
</dbReference>
<dbReference type="PANTHER" id="PTHR21569:SF16">
    <property type="entry name" value="RIBOSOMAL PROTEIN S16"/>
    <property type="match status" value="1"/>
</dbReference>
<dbReference type="EMBL" id="JAULSY010000028">
    <property type="protein sequence ID" value="KAK0670712.1"/>
    <property type="molecule type" value="Genomic_DNA"/>
</dbReference>
<dbReference type="InterPro" id="IPR000754">
    <property type="entry name" value="Ribosomal_uS9"/>
</dbReference>
<accession>A0AA40DBT6</accession>
<dbReference type="GO" id="GO:0006412">
    <property type="term" value="P:translation"/>
    <property type="evidence" value="ECO:0007669"/>
    <property type="project" value="InterPro"/>
</dbReference>
<dbReference type="InterPro" id="IPR020568">
    <property type="entry name" value="Ribosomal_Su5_D2-typ_SF"/>
</dbReference>
<evidence type="ECO:0000313" key="6">
    <source>
        <dbReference type="Proteomes" id="UP001174997"/>
    </source>
</evidence>
<gene>
    <name evidence="5" type="ORF">QBC41DRAFT_220940</name>
</gene>
<protein>
    <submittedName>
        <fullName evidence="5">Ribosomal protein S5 domain 2-type protein</fullName>
    </submittedName>
</protein>
<sequence length="144" mass="15946">MANEKKAVQVFGKKKNATAVARAVEGRGLIKVNGKPLKLFAPEILRAKLYEPILILGTENFAAIDIRIKVAGGGHTSQVYAVRQAIAKAVVAYYAKYIDEHTKNVLKSSLIQFDRSLLVADPRRCEPKKFGGKGARSRFQKSYR</sequence>
<dbReference type="PANTHER" id="PTHR21569">
    <property type="entry name" value="RIBOSOMAL PROTEIN S9"/>
    <property type="match status" value="1"/>
</dbReference>
<keyword evidence="3 4" id="KW-0687">Ribonucleoprotein</keyword>
<comment type="caution">
    <text evidence="5">The sequence shown here is derived from an EMBL/GenBank/DDBJ whole genome shotgun (WGS) entry which is preliminary data.</text>
</comment>
<organism evidence="5 6">
    <name type="scientific">Cercophora samala</name>
    <dbReference type="NCBI Taxonomy" id="330535"/>
    <lineage>
        <taxon>Eukaryota</taxon>
        <taxon>Fungi</taxon>
        <taxon>Dikarya</taxon>
        <taxon>Ascomycota</taxon>
        <taxon>Pezizomycotina</taxon>
        <taxon>Sordariomycetes</taxon>
        <taxon>Sordariomycetidae</taxon>
        <taxon>Sordariales</taxon>
        <taxon>Lasiosphaeriaceae</taxon>
        <taxon>Cercophora</taxon>
    </lineage>
</organism>
<dbReference type="Pfam" id="PF00380">
    <property type="entry name" value="Ribosomal_S9"/>
    <property type="match status" value="1"/>
</dbReference>
<evidence type="ECO:0000313" key="5">
    <source>
        <dbReference type="EMBL" id="KAK0670712.1"/>
    </source>
</evidence>
<dbReference type="FunFam" id="3.30.230.10:FF:000007">
    <property type="entry name" value="40S ribosomal protein S16"/>
    <property type="match status" value="1"/>
</dbReference>